<evidence type="ECO:0000313" key="5">
    <source>
        <dbReference type="EMBL" id="JAS22032.1"/>
    </source>
</evidence>
<reference evidence="7" key="1">
    <citation type="submission" date="2015-12" db="EMBL/GenBank/DDBJ databases">
        <title>De novo transcriptome assembly of four potential Pierce s Disease insect vectors from Arizona vineyards.</title>
        <authorList>
            <person name="Tassone E.E."/>
        </authorList>
    </citation>
    <scope>NUCLEOTIDE SEQUENCE</scope>
</reference>
<dbReference type="EMBL" id="GEDC01015266">
    <property type="protein sequence ID" value="JAS22032.1"/>
    <property type="molecule type" value="Transcribed_RNA"/>
</dbReference>
<evidence type="ECO:0000256" key="3">
    <source>
        <dbReference type="SAM" id="MobiDB-lite"/>
    </source>
</evidence>
<protein>
    <recommendedName>
        <fullName evidence="2">GATOR complex protein NPRL3</fullName>
    </recommendedName>
    <alternativeName>
        <fullName evidence="2">Nitrogen permease regulator 3-like protein</fullName>
    </alternativeName>
</protein>
<evidence type="ECO:0000256" key="2">
    <source>
        <dbReference type="RuleBase" id="RU368069"/>
    </source>
</evidence>
<accession>A0A1B6E1R3</accession>
<evidence type="ECO:0000313" key="7">
    <source>
        <dbReference type="EMBL" id="JAS31865.1"/>
    </source>
</evidence>
<dbReference type="InterPro" id="IPR005365">
    <property type="entry name" value="Npr3"/>
</dbReference>
<organism evidence="7">
    <name type="scientific">Clastoptera arizonana</name>
    <name type="common">Arizona spittle bug</name>
    <dbReference type="NCBI Taxonomy" id="38151"/>
    <lineage>
        <taxon>Eukaryota</taxon>
        <taxon>Metazoa</taxon>
        <taxon>Ecdysozoa</taxon>
        <taxon>Arthropoda</taxon>
        <taxon>Hexapoda</taxon>
        <taxon>Insecta</taxon>
        <taxon>Pterygota</taxon>
        <taxon>Neoptera</taxon>
        <taxon>Paraneoptera</taxon>
        <taxon>Hemiptera</taxon>
        <taxon>Auchenorrhyncha</taxon>
        <taxon>Cercopoidea</taxon>
        <taxon>Clastopteridae</taxon>
        <taxon>Clastoptera</taxon>
    </lineage>
</organism>
<dbReference type="PANTHER" id="PTHR13153">
    <property type="entry name" value="CGTHBA PROTEIN -14 GENE PROTEIN"/>
    <property type="match status" value="1"/>
</dbReference>
<name>A0A1B6E1R3_9HEMI</name>
<dbReference type="GO" id="GO:1904262">
    <property type="term" value="P:negative regulation of TORC1 signaling"/>
    <property type="evidence" value="ECO:0007669"/>
    <property type="project" value="TreeGrafter"/>
</dbReference>
<dbReference type="GO" id="GO:0010508">
    <property type="term" value="P:positive regulation of autophagy"/>
    <property type="evidence" value="ECO:0007669"/>
    <property type="project" value="TreeGrafter"/>
</dbReference>
<evidence type="ECO:0000256" key="1">
    <source>
        <dbReference type="ARBA" id="ARBA00010546"/>
    </source>
</evidence>
<dbReference type="GO" id="GO:0038202">
    <property type="term" value="P:TORC1 signaling"/>
    <property type="evidence" value="ECO:0007669"/>
    <property type="project" value="TreeGrafter"/>
</dbReference>
<proteinExistence type="inferred from homology"/>
<dbReference type="GO" id="GO:0005764">
    <property type="term" value="C:lysosome"/>
    <property type="evidence" value="ECO:0007669"/>
    <property type="project" value="UniProtKB-SubCell"/>
</dbReference>
<sequence>MEADPISVILVKSDSKGDRLLFRYPYATDIRTESSQQIRNKNPYALYTTEDLQGLTPQTFNIQKGNLTGLSDEVLSTLFAVKQELCERKFELKVNDIRFVGHPTLLQSGPRKNSPESKQTNPSCVLINIVFALQAVANHSIVKCYYDLSKRLGVALRHEERRCNYVSEDVKIMIAAHDEIGARQEADNGKSDDSNSPFELILEKCSLARALQTAYDDLITSGLVRLRINKWIQLTFCLPQKVHQFHKKGFMIEPETIDRCLQSIRPYHGILLLVEPSQLIDILPPDSAPALLRLLKMYSPLKSLQTLSADADLTLAQVFNLTGHLLYWGNAIVIYPLCESNVYVVSPDAPTNTNSALVEKFSEFFPGESLLQVMSDFSLPTSLRQKVNPLNQPMQQNQLLQIIIWLLQHRLLVQLHTYTYFMPTDKGLSQTQDNNQIGRNSTLRDSSLQSTPEDTLSLSIGRVPSETDVSSTMSDEITIPSMTTVQTQVNSWLDKSTESLIQEDFLADFTDEERTAILKLSAASNPDDLKLLVRLIQQGYLHGMHHLEEIMYLENVRRSQLLQLLDKFREVLITCETEDPAVAMFYSHSS</sequence>
<keyword evidence="2" id="KW-0732">Signal</keyword>
<comment type="similarity">
    <text evidence="1 2">Belongs to the NPR3 family.</text>
</comment>
<dbReference type="InterPro" id="IPR056603">
    <property type="entry name" value="HTH_NPRL3"/>
</dbReference>
<comment type="function">
    <text evidence="2">As a component of the GATOR1 complex functions as an inhibitor of the amino acid-sensing branch of the TORC1 pathway.</text>
</comment>
<evidence type="ECO:0000259" key="4">
    <source>
        <dbReference type="Pfam" id="PF24064"/>
    </source>
</evidence>
<feature type="domain" description="GATOR1 complex protein NPRL3 C-terminal HTH" evidence="4">
    <location>
        <begin position="511"/>
        <end position="573"/>
    </location>
</feature>
<dbReference type="GO" id="GO:1990130">
    <property type="term" value="C:GATOR1 complex"/>
    <property type="evidence" value="ECO:0007669"/>
    <property type="project" value="UniProtKB-UniRule"/>
</dbReference>
<comment type="subcellular location">
    <subcellularLocation>
        <location evidence="2">Lysosome</location>
    </subcellularLocation>
</comment>
<keyword evidence="2" id="KW-0458">Lysosome</keyword>
<dbReference type="EMBL" id="GEDC01006975">
    <property type="protein sequence ID" value="JAS30323.1"/>
    <property type="molecule type" value="Transcribed_RNA"/>
</dbReference>
<dbReference type="GO" id="GO:0034198">
    <property type="term" value="P:cellular response to amino acid starvation"/>
    <property type="evidence" value="ECO:0007669"/>
    <property type="project" value="UniProtKB-UniRule"/>
</dbReference>
<dbReference type="PANTHER" id="PTHR13153:SF5">
    <property type="entry name" value="GATOR COMPLEX PROTEIN NPRL3"/>
    <property type="match status" value="1"/>
</dbReference>
<evidence type="ECO:0000313" key="6">
    <source>
        <dbReference type="EMBL" id="JAS30323.1"/>
    </source>
</evidence>
<gene>
    <name evidence="7" type="ORF">g.21806</name>
    <name evidence="6" type="ORF">g.21807</name>
    <name evidence="5" type="ORF">g.21808</name>
</gene>
<feature type="region of interest" description="Disordered" evidence="3">
    <location>
        <begin position="429"/>
        <end position="454"/>
    </location>
</feature>
<dbReference type="Pfam" id="PF03666">
    <property type="entry name" value="NPR3"/>
    <property type="match status" value="2"/>
</dbReference>
<dbReference type="Pfam" id="PF24064">
    <property type="entry name" value="HTH_NPRL3"/>
    <property type="match status" value="1"/>
</dbReference>
<dbReference type="EMBL" id="GEDC01005433">
    <property type="protein sequence ID" value="JAS31865.1"/>
    <property type="molecule type" value="Transcribed_RNA"/>
</dbReference>
<dbReference type="AlphaFoldDB" id="A0A1B6E1R3"/>